<evidence type="ECO:0000256" key="5">
    <source>
        <dbReference type="SAM" id="MobiDB-lite"/>
    </source>
</evidence>
<dbReference type="GO" id="GO:0031177">
    <property type="term" value="F:phosphopantetheine binding"/>
    <property type="evidence" value="ECO:0007669"/>
    <property type="project" value="InterPro"/>
</dbReference>
<dbReference type="GO" id="GO:0003824">
    <property type="term" value="F:catalytic activity"/>
    <property type="evidence" value="ECO:0007669"/>
    <property type="project" value="InterPro"/>
</dbReference>
<evidence type="ECO:0000313" key="7">
    <source>
        <dbReference type="EMBL" id="AUX45575.1"/>
    </source>
</evidence>
<dbReference type="Pfam" id="PF00501">
    <property type="entry name" value="AMP-binding"/>
    <property type="match status" value="2"/>
</dbReference>
<dbReference type="Gene3D" id="3.30.300.30">
    <property type="match status" value="3"/>
</dbReference>
<organism evidence="7 8">
    <name type="scientific">Sorangium cellulosum</name>
    <name type="common">Polyangium cellulosum</name>
    <dbReference type="NCBI Taxonomy" id="56"/>
    <lineage>
        <taxon>Bacteria</taxon>
        <taxon>Pseudomonadati</taxon>
        <taxon>Myxococcota</taxon>
        <taxon>Polyangia</taxon>
        <taxon>Polyangiales</taxon>
        <taxon>Polyangiaceae</taxon>
        <taxon>Sorangium</taxon>
    </lineage>
</organism>
<dbReference type="SUPFAM" id="SSF47336">
    <property type="entry name" value="ACP-like"/>
    <property type="match status" value="2"/>
</dbReference>
<dbReference type="CDD" id="cd05930">
    <property type="entry name" value="A_NRPS"/>
    <property type="match status" value="1"/>
</dbReference>
<dbReference type="Gene3D" id="3.30.559.10">
    <property type="entry name" value="Chloramphenicol acetyltransferase-like domain"/>
    <property type="match status" value="1"/>
</dbReference>
<dbReference type="FunFam" id="1.10.1200.10:FF:000005">
    <property type="entry name" value="Nonribosomal peptide synthetase 1"/>
    <property type="match status" value="1"/>
</dbReference>
<dbReference type="Pfam" id="PF13193">
    <property type="entry name" value="AMP-binding_C"/>
    <property type="match status" value="1"/>
</dbReference>
<dbReference type="RefSeq" id="WP_159397623.1">
    <property type="nucleotide sequence ID" value="NZ_CP012673.1"/>
</dbReference>
<dbReference type="SMART" id="SM00823">
    <property type="entry name" value="PKS_PP"/>
    <property type="match status" value="2"/>
</dbReference>
<feature type="domain" description="Carrier" evidence="6">
    <location>
        <begin position="1989"/>
        <end position="2064"/>
    </location>
</feature>
<dbReference type="PRINTS" id="PR00154">
    <property type="entry name" value="AMPBINDING"/>
</dbReference>
<dbReference type="InterPro" id="IPR000873">
    <property type="entry name" value="AMP-dep_synth/lig_dom"/>
</dbReference>
<dbReference type="PROSITE" id="PS00455">
    <property type="entry name" value="AMP_BINDING"/>
    <property type="match status" value="2"/>
</dbReference>
<dbReference type="SUPFAM" id="SSF52777">
    <property type="entry name" value="CoA-dependent acyltransferases"/>
    <property type="match status" value="2"/>
</dbReference>
<keyword evidence="2" id="KW-0596">Phosphopantetheine</keyword>
<dbReference type="GO" id="GO:0043041">
    <property type="term" value="P:amino acid activation for nonribosomal peptide biosynthetic process"/>
    <property type="evidence" value="ECO:0007669"/>
    <property type="project" value="TreeGrafter"/>
</dbReference>
<dbReference type="Pfam" id="PF08242">
    <property type="entry name" value="Methyltransf_12"/>
    <property type="match status" value="1"/>
</dbReference>
<accession>A0A2L0F1Y3</accession>
<dbReference type="FunFam" id="1.10.1200.10:FF:000016">
    <property type="entry name" value="Non-ribosomal peptide synthase"/>
    <property type="match status" value="1"/>
</dbReference>
<feature type="compositionally biased region" description="Low complexity" evidence="5">
    <location>
        <begin position="2067"/>
        <end position="2078"/>
    </location>
</feature>
<dbReference type="InterPro" id="IPR020845">
    <property type="entry name" value="AMP-binding_CS"/>
</dbReference>
<dbReference type="FunFam" id="3.30.559.10:FF:000012">
    <property type="entry name" value="Non-ribosomal peptide synthetase"/>
    <property type="match status" value="1"/>
</dbReference>
<dbReference type="Gene3D" id="3.30.559.30">
    <property type="entry name" value="Nonribosomal peptide synthetase, condensation domain"/>
    <property type="match status" value="1"/>
</dbReference>
<gene>
    <name evidence="7" type="ORF">SOCE26_070690</name>
</gene>
<dbReference type="InterPro" id="IPR009081">
    <property type="entry name" value="PP-bd_ACP"/>
</dbReference>
<dbReference type="InterPro" id="IPR010071">
    <property type="entry name" value="AA_adenyl_dom"/>
</dbReference>
<dbReference type="GO" id="GO:0072330">
    <property type="term" value="P:monocarboxylic acid biosynthetic process"/>
    <property type="evidence" value="ECO:0007669"/>
    <property type="project" value="UniProtKB-ARBA"/>
</dbReference>
<feature type="region of interest" description="Disordered" evidence="5">
    <location>
        <begin position="2063"/>
        <end position="2101"/>
    </location>
</feature>
<dbReference type="InterPro" id="IPR036736">
    <property type="entry name" value="ACP-like_sf"/>
</dbReference>
<dbReference type="PROSITE" id="PS50075">
    <property type="entry name" value="CARRIER"/>
    <property type="match status" value="2"/>
</dbReference>
<dbReference type="InterPro" id="IPR013217">
    <property type="entry name" value="Methyltransf_12"/>
</dbReference>
<evidence type="ECO:0000313" key="8">
    <source>
        <dbReference type="Proteomes" id="UP000238348"/>
    </source>
</evidence>
<dbReference type="Pfam" id="PF00668">
    <property type="entry name" value="Condensation"/>
    <property type="match status" value="1"/>
</dbReference>
<dbReference type="NCBIfam" id="NF003417">
    <property type="entry name" value="PRK04813.1"/>
    <property type="match status" value="3"/>
</dbReference>
<dbReference type="FunFam" id="2.30.38.10:FF:000001">
    <property type="entry name" value="Non-ribosomal peptide synthetase PvdI"/>
    <property type="match status" value="1"/>
</dbReference>
<dbReference type="PANTHER" id="PTHR45527">
    <property type="entry name" value="NONRIBOSOMAL PEPTIDE SYNTHETASE"/>
    <property type="match status" value="1"/>
</dbReference>
<dbReference type="CDD" id="cd19531">
    <property type="entry name" value="LCL_NRPS-like"/>
    <property type="match status" value="1"/>
</dbReference>
<dbReference type="GO" id="GO:0009403">
    <property type="term" value="P:toxin biosynthetic process"/>
    <property type="evidence" value="ECO:0007669"/>
    <property type="project" value="UniProtKB-ARBA"/>
</dbReference>
<dbReference type="PANTHER" id="PTHR45527:SF1">
    <property type="entry name" value="FATTY ACID SYNTHASE"/>
    <property type="match status" value="1"/>
</dbReference>
<keyword evidence="3" id="KW-0597">Phosphoprotein</keyword>
<feature type="compositionally biased region" description="Basic residues" evidence="5">
    <location>
        <begin position="2092"/>
        <end position="2101"/>
    </location>
</feature>
<dbReference type="SUPFAM" id="SSF56801">
    <property type="entry name" value="Acetyl-CoA synthetase-like"/>
    <property type="match status" value="2"/>
</dbReference>
<dbReference type="Gene3D" id="3.40.50.150">
    <property type="entry name" value="Vaccinia Virus protein VP39"/>
    <property type="match status" value="1"/>
</dbReference>
<evidence type="ECO:0000256" key="3">
    <source>
        <dbReference type="ARBA" id="ARBA00022553"/>
    </source>
</evidence>
<dbReference type="InterPro" id="IPR025110">
    <property type="entry name" value="AMP-bd_C"/>
</dbReference>
<keyword evidence="4" id="KW-0677">Repeat</keyword>
<dbReference type="InterPro" id="IPR001242">
    <property type="entry name" value="Condensation_dom"/>
</dbReference>
<dbReference type="SUPFAM" id="SSF53335">
    <property type="entry name" value="S-adenosyl-L-methionine-dependent methyltransferases"/>
    <property type="match status" value="1"/>
</dbReference>
<reference evidence="7 8" key="1">
    <citation type="submission" date="2015-09" db="EMBL/GenBank/DDBJ databases">
        <title>Sorangium comparison.</title>
        <authorList>
            <person name="Zaburannyi N."/>
            <person name="Bunk B."/>
            <person name="Overmann J."/>
            <person name="Mueller R."/>
        </authorList>
    </citation>
    <scope>NUCLEOTIDE SEQUENCE [LARGE SCALE GENOMIC DNA]</scope>
    <source>
        <strain evidence="7 8">So ce26</strain>
    </source>
</reference>
<evidence type="ECO:0000259" key="6">
    <source>
        <dbReference type="PROSITE" id="PS50075"/>
    </source>
</evidence>
<dbReference type="Pfam" id="PF00550">
    <property type="entry name" value="PP-binding"/>
    <property type="match status" value="2"/>
</dbReference>
<evidence type="ECO:0000256" key="4">
    <source>
        <dbReference type="ARBA" id="ARBA00022737"/>
    </source>
</evidence>
<feature type="compositionally biased region" description="Basic and acidic residues" evidence="5">
    <location>
        <begin position="2079"/>
        <end position="2091"/>
    </location>
</feature>
<proteinExistence type="predicted"/>
<protein>
    <recommendedName>
        <fullName evidence="6">Carrier domain-containing protein</fullName>
    </recommendedName>
</protein>
<dbReference type="InterPro" id="IPR020459">
    <property type="entry name" value="AMP-binding"/>
</dbReference>
<dbReference type="GO" id="GO:0005737">
    <property type="term" value="C:cytoplasm"/>
    <property type="evidence" value="ECO:0007669"/>
    <property type="project" value="TreeGrafter"/>
</dbReference>
<dbReference type="FunFam" id="3.40.50.980:FF:000001">
    <property type="entry name" value="Non-ribosomal peptide synthetase"/>
    <property type="match status" value="2"/>
</dbReference>
<evidence type="ECO:0000256" key="1">
    <source>
        <dbReference type="ARBA" id="ARBA00001957"/>
    </source>
</evidence>
<dbReference type="InterPro" id="IPR045851">
    <property type="entry name" value="AMP-bd_C_sf"/>
</dbReference>
<dbReference type="NCBIfam" id="TIGR01733">
    <property type="entry name" value="AA-adenyl-dom"/>
    <property type="match status" value="2"/>
</dbReference>
<evidence type="ECO:0000256" key="2">
    <source>
        <dbReference type="ARBA" id="ARBA00022450"/>
    </source>
</evidence>
<dbReference type="PROSITE" id="PS00012">
    <property type="entry name" value="PHOSPHOPANTETHEINE"/>
    <property type="match status" value="1"/>
</dbReference>
<dbReference type="Gene3D" id="3.40.50.980">
    <property type="match status" value="4"/>
</dbReference>
<dbReference type="Proteomes" id="UP000238348">
    <property type="component" value="Chromosome"/>
</dbReference>
<dbReference type="FunFam" id="3.30.300.30:FF:000015">
    <property type="entry name" value="Nonribosomal peptide synthase SidD"/>
    <property type="match status" value="1"/>
</dbReference>
<feature type="domain" description="Carrier" evidence="6">
    <location>
        <begin position="513"/>
        <end position="588"/>
    </location>
</feature>
<dbReference type="Gene3D" id="1.10.1200.10">
    <property type="entry name" value="ACP-like"/>
    <property type="match status" value="2"/>
</dbReference>
<comment type="cofactor">
    <cofactor evidence="1">
        <name>pantetheine 4'-phosphate</name>
        <dbReference type="ChEBI" id="CHEBI:47942"/>
    </cofactor>
</comment>
<dbReference type="FunFam" id="3.40.50.12780:FF:000012">
    <property type="entry name" value="Non-ribosomal peptide synthetase"/>
    <property type="match status" value="2"/>
</dbReference>
<dbReference type="InterPro" id="IPR029063">
    <property type="entry name" value="SAM-dependent_MTases_sf"/>
</dbReference>
<dbReference type="CDD" id="cd02440">
    <property type="entry name" value="AdoMet_MTases"/>
    <property type="match status" value="1"/>
</dbReference>
<dbReference type="InterPro" id="IPR006162">
    <property type="entry name" value="Ppantetheine_attach_site"/>
</dbReference>
<dbReference type="InterPro" id="IPR020806">
    <property type="entry name" value="PKS_PP-bd"/>
</dbReference>
<dbReference type="EMBL" id="CP012673">
    <property type="protein sequence ID" value="AUX45575.1"/>
    <property type="molecule type" value="Genomic_DNA"/>
</dbReference>
<sequence length="2101" mass="230524">MFEAHANRCPGAVAVVADDEQISYGALNARANRLAHHLMALGVGPEMRVGLCVERSIDMIVGALGILKAGGAYVPLDPAYPRDRLRFFLEDAGAPLLVTHRPRTAALPQGNAAVVDLDEHLGAIGARSAENPARNVSPENLAYVVYTSGSTGKPKGVMIPHAALANCIEALREAYELGADDRVLQFASLCFDVSAEEIYTCLAAGATLVLRSELMLQSTSTFLQRCAAHGVTVLNLPTSYWHDLAADLRKESAALPPSLRLVIIGGERALPARLAAWREHVGPRPRLLNAYGPTEATITAMIADLSTSPAEGPISVGAPIRNVSALILDGAMHRAGLGELGELYLGGAGLARGYLGRPELTAARFIADPFSRETGARLYRTGDLARLLPDGSAEIVGRADDQVKHRGYRIELGEIESALCAHPRVRQAAAILREDAPGDRRLVAHVALGPGVHEPRSAAEELRAFVRQRLPDYMVPSSFVLQEALPLSPSGKVDRAALRAPDRTGDDERGSAPPRTAVEKVLEGVFAAVLGLGQVGVHENFFELGGHSLLATQVIARVRDVYRIEIPIRCLFESPTIEALAKVVEAARNQEHGAGLPMIQRAPRDRPLPVSHAQRRLWLVDRMTPDHAFYNVPQAVRRILGPLDVTALERALGEIMHRHEALRTTFAWSGGELVQVIHPHHGFSLPRVDLRGIERSARERTVLALIAEDIRRPFDLTAGPLVRASLLELREDEHVLLLTLHHITCDNWSLGVLFLELMSLYDAFARGLGSPLPALPIQYADYAVWQRAWLEGPARSAQLAYWRRELDGLPVLELPADHPRKAVPTHRGGAAPVSIPKHLADTLARFSQRQGVTSFMTLLAAYFTLLARYTGADDIPIGVAIANRRQRELEGLIGFFVNTLVLRGDLSGEPTFRELVGRVRDVALRGYTNQDLPFDELVDELQPHRDPSRHPLFQVGFTHFNDPLPTMELPGLELLPEELHNGTSKLDLLLLLAEAPDGIHGSLEYSAELFEPETAQRMVRHFLVLLESIAQEPDRSIWSLPLLPADEEELVTRVWNRTSREYSDAACIHHLVEAQASRSADALAVVFEGESLTYGELDTRANQTAHLLLSLGVGPGSLVGIWLERSPEIVVAILAVWKAGGAYVPLDPRYPRERLEFMLQDARVPLVLTQRQLAEAIPRGDVPVVCLDEEAGAIARNADTPPETRVTPDDLAYVIYTSGSTGRPKGVLIEHRGVCNLAESLRRIFGLGPSDRLLQFASMSFDASVAKIVMALTAGATLYLASREAQMPGRALLALLREREIEIAVLPPSVLAALPFEQLPALRTLVVAGEACPPELVATWGRGRRFWNAYGPTEATVCATAGECVDASRKPPIGRPIDNTRLYILDRHRKPVPIGVPGEIYIGGVGVARGYLNLPELTEERFIRDPFSDAPRARVYRTGDLGRYLPDGSIEFLGRVDQQVKLRGFRVETGEVESILGLHPAVRSASVVLHEDASGQQRLVAYVVLGARAADTLESAAWDDEQVTAWKALYDEDHRRMSEPEDPTFNISEWNSSYTGQPIPEEEMRAWRDHTVARIRALEPRKVLEIGCGTGLLLFPVAPHCEGYLGTDFSSEVLEYLGRQLARLEAPLPQVSLERRAADDLGDLTPGAFDTVVVNSVVQYFPSVAYLTRVLEGAARAVRRGGRIFVGDVRSLPLHHAYCASVELHRAMAALGRAALRTLARQRMTQEEELVIDPAFFEALRERIPRISGVEILLKRGRHHNELTKFRYDVVLHIEASSAPERRAPDTFWIEWTRDWTPERIRRKLEETRSGGLGIRGVPDARVYADMTLVEWLTRDRGPLNAGEMRAALAESTSAAVDPEEMWALCDGMPFTASVRSSGGGAAGRFDVAFTRDETGTTVPWPAARGAPLGRHAAAPLASYANDPLQGKLTQKLVPELRRFLQAKVPSYMVPSAFIVLDAQPLSPTGKVDRRALARREGVHHVSTATFAPPRTKLQRDIADVWQRVLHLDAVGVNDNFFDLGGNSLLTAQVQAKLREALGRDVALVDLFQYPTVSALADFLARDPRARAPGRPSAGPRSSPEDMIARHEARAQARRTHRENS</sequence>
<dbReference type="Gene3D" id="2.30.38.10">
    <property type="entry name" value="Luciferase, Domain 3"/>
    <property type="match status" value="2"/>
</dbReference>
<name>A0A2L0F1Y3_SORCE</name>
<dbReference type="OrthoDB" id="9757540at2"/>
<dbReference type="InterPro" id="IPR023213">
    <property type="entry name" value="CAT-like_dom_sf"/>
</dbReference>